<evidence type="ECO:0000313" key="1">
    <source>
        <dbReference type="EMBL" id="SVA36155.1"/>
    </source>
</evidence>
<sequence length="52" mass="5806">NLDYHFEPLPVFISFYSRGYGVPKDEIFTGWISAGIGLGLDLDKLFGSIKPN</sequence>
<gene>
    <name evidence="1" type="ORF">METZ01_LOCUS89009</name>
</gene>
<accession>A0A381V706</accession>
<organism evidence="1">
    <name type="scientific">marine metagenome</name>
    <dbReference type="NCBI Taxonomy" id="408172"/>
    <lineage>
        <taxon>unclassified sequences</taxon>
        <taxon>metagenomes</taxon>
        <taxon>ecological metagenomes</taxon>
    </lineage>
</organism>
<feature type="non-terminal residue" evidence="1">
    <location>
        <position position="1"/>
    </location>
</feature>
<dbReference type="AlphaFoldDB" id="A0A381V706"/>
<dbReference type="EMBL" id="UINC01008026">
    <property type="protein sequence ID" value="SVA36155.1"/>
    <property type="molecule type" value="Genomic_DNA"/>
</dbReference>
<proteinExistence type="predicted"/>
<name>A0A381V706_9ZZZZ</name>
<protein>
    <submittedName>
        <fullName evidence="1">Uncharacterized protein</fullName>
    </submittedName>
</protein>
<reference evidence="1" key="1">
    <citation type="submission" date="2018-05" db="EMBL/GenBank/DDBJ databases">
        <authorList>
            <person name="Lanie J.A."/>
            <person name="Ng W.-L."/>
            <person name="Kazmierczak K.M."/>
            <person name="Andrzejewski T.M."/>
            <person name="Davidsen T.M."/>
            <person name="Wayne K.J."/>
            <person name="Tettelin H."/>
            <person name="Glass J.I."/>
            <person name="Rusch D."/>
            <person name="Podicherti R."/>
            <person name="Tsui H.-C.T."/>
            <person name="Winkler M.E."/>
        </authorList>
    </citation>
    <scope>NUCLEOTIDE SEQUENCE</scope>
</reference>